<accession>A0AAD7BQW1</accession>
<evidence type="ECO:0008006" key="3">
    <source>
        <dbReference type="Google" id="ProtNLM"/>
    </source>
</evidence>
<gene>
    <name evidence="1" type="ORF">FB45DRAFT_1082767</name>
</gene>
<comment type="caution">
    <text evidence="1">The sequence shown here is derived from an EMBL/GenBank/DDBJ whole genome shotgun (WGS) entry which is preliminary data.</text>
</comment>
<name>A0AAD7BQW1_9AGAR</name>
<feature type="non-terminal residue" evidence="1">
    <location>
        <position position="1"/>
    </location>
</feature>
<organism evidence="1 2">
    <name type="scientific">Roridomyces roridus</name>
    <dbReference type="NCBI Taxonomy" id="1738132"/>
    <lineage>
        <taxon>Eukaryota</taxon>
        <taxon>Fungi</taxon>
        <taxon>Dikarya</taxon>
        <taxon>Basidiomycota</taxon>
        <taxon>Agaricomycotina</taxon>
        <taxon>Agaricomycetes</taxon>
        <taxon>Agaricomycetidae</taxon>
        <taxon>Agaricales</taxon>
        <taxon>Marasmiineae</taxon>
        <taxon>Mycenaceae</taxon>
        <taxon>Roridomyces</taxon>
    </lineage>
</organism>
<dbReference type="EMBL" id="JARKIF010000011">
    <property type="protein sequence ID" value="KAJ7627422.1"/>
    <property type="molecule type" value="Genomic_DNA"/>
</dbReference>
<evidence type="ECO:0000313" key="2">
    <source>
        <dbReference type="Proteomes" id="UP001221142"/>
    </source>
</evidence>
<dbReference type="Proteomes" id="UP001221142">
    <property type="component" value="Unassembled WGS sequence"/>
</dbReference>
<sequence length="315" mass="35983">MTELALSQPKRVQDLWFADGDVVLQAEDHIFRVRSKVLAEQSSELEKWLGLQKPDDAKTIEDCPVLLFRDTPEDLGHFLKAIFDPSCSFWSKLPVPPALSVTAAVLRLSTKYEVAHLRRRALKHMALFSPLTLHELDSRSFNMLGNTDLILRLNIAIEFNLTWAMPLVMYWIICSLGYMDLRDSLRPPLQHDCIFARAWLAAAQKDAVFQFLRTPKISEACTTSWDCLCQRLATYERAKIFVINPLACTLDDHVPGLASEGRKKEWEAVCEACRAEGMIRHQNARHSIWSKLPEVFHLPSWVDLQAARAADLKEE</sequence>
<proteinExistence type="predicted"/>
<keyword evidence="2" id="KW-1185">Reference proteome</keyword>
<dbReference type="AlphaFoldDB" id="A0AAD7BQW1"/>
<reference evidence="1" key="1">
    <citation type="submission" date="2023-03" db="EMBL/GenBank/DDBJ databases">
        <title>Massive genome expansion in bonnet fungi (Mycena s.s.) driven by repeated elements and novel gene families across ecological guilds.</title>
        <authorList>
            <consortium name="Lawrence Berkeley National Laboratory"/>
            <person name="Harder C.B."/>
            <person name="Miyauchi S."/>
            <person name="Viragh M."/>
            <person name="Kuo A."/>
            <person name="Thoen E."/>
            <person name="Andreopoulos B."/>
            <person name="Lu D."/>
            <person name="Skrede I."/>
            <person name="Drula E."/>
            <person name="Henrissat B."/>
            <person name="Morin E."/>
            <person name="Kohler A."/>
            <person name="Barry K."/>
            <person name="LaButti K."/>
            <person name="Morin E."/>
            <person name="Salamov A."/>
            <person name="Lipzen A."/>
            <person name="Mereny Z."/>
            <person name="Hegedus B."/>
            <person name="Baldrian P."/>
            <person name="Stursova M."/>
            <person name="Weitz H."/>
            <person name="Taylor A."/>
            <person name="Grigoriev I.V."/>
            <person name="Nagy L.G."/>
            <person name="Martin F."/>
            <person name="Kauserud H."/>
        </authorList>
    </citation>
    <scope>NUCLEOTIDE SEQUENCE</scope>
    <source>
        <strain evidence="1">9284</strain>
    </source>
</reference>
<protein>
    <recommendedName>
        <fullName evidence="3">BTB domain-containing protein</fullName>
    </recommendedName>
</protein>
<evidence type="ECO:0000313" key="1">
    <source>
        <dbReference type="EMBL" id="KAJ7627422.1"/>
    </source>
</evidence>